<comment type="caution">
    <text evidence="2">The sequence shown here is derived from an EMBL/GenBank/DDBJ whole genome shotgun (WGS) entry which is preliminary data.</text>
</comment>
<protein>
    <submittedName>
        <fullName evidence="2">Uncharacterized protein</fullName>
    </submittedName>
</protein>
<name>A0A4Z2HBR9_9TELE</name>
<evidence type="ECO:0000256" key="1">
    <source>
        <dbReference type="SAM" id="MobiDB-lite"/>
    </source>
</evidence>
<dbReference type="OrthoDB" id="10661275at2759"/>
<evidence type="ECO:0000313" key="3">
    <source>
        <dbReference type="Proteomes" id="UP000314294"/>
    </source>
</evidence>
<gene>
    <name evidence="2" type="ORF">EYF80_027451</name>
</gene>
<dbReference type="AlphaFoldDB" id="A0A4Z2HBR9"/>
<sequence length="394" mass="42541">MNVRHEGDVDHGQPETVDTGQSLLVGECRNFPPQFIKRLVQAKHPLPLPHIGRLPLDHGDDPPAFGLAVVSVRPAAVVPLRAHHAAHIRGVHPVFQVAPGRVAQPRLAARAVRVIIHLLLRSRLCPYGEDINYNPSSDQQHPCSVSVQSSHIELQVRSDSRPCSPPRVHRNQAGYMGGKVTCLRCAFMTRHEYGADSSSEAAANDGMAQETMSAPLPGVSPDIFACFGSSSACWKFAMLFGKTEEAPLPSSPTFSVISCEWCSECSLSRNILCCSELARRQILILSGSEYRRVRTAVVPRTYTESAPHRGGVALLRLVLAPDPADANGSQDDARHTEAHLHHGQQEQAPQDLAAGAHPAPGISPTPAGGGQGARVGVRFPVLRPAGRKRDYPNK</sequence>
<evidence type="ECO:0000313" key="2">
    <source>
        <dbReference type="EMBL" id="TNN62334.1"/>
    </source>
</evidence>
<feature type="compositionally biased region" description="Basic and acidic residues" evidence="1">
    <location>
        <begin position="331"/>
        <end position="344"/>
    </location>
</feature>
<organism evidence="2 3">
    <name type="scientific">Liparis tanakae</name>
    <name type="common">Tanaka's snailfish</name>
    <dbReference type="NCBI Taxonomy" id="230148"/>
    <lineage>
        <taxon>Eukaryota</taxon>
        <taxon>Metazoa</taxon>
        <taxon>Chordata</taxon>
        <taxon>Craniata</taxon>
        <taxon>Vertebrata</taxon>
        <taxon>Euteleostomi</taxon>
        <taxon>Actinopterygii</taxon>
        <taxon>Neopterygii</taxon>
        <taxon>Teleostei</taxon>
        <taxon>Neoteleostei</taxon>
        <taxon>Acanthomorphata</taxon>
        <taxon>Eupercaria</taxon>
        <taxon>Perciformes</taxon>
        <taxon>Cottioidei</taxon>
        <taxon>Cottales</taxon>
        <taxon>Liparidae</taxon>
        <taxon>Liparis</taxon>
    </lineage>
</organism>
<proteinExistence type="predicted"/>
<keyword evidence="3" id="KW-1185">Reference proteome</keyword>
<dbReference type="EMBL" id="SRLO01000296">
    <property type="protein sequence ID" value="TNN62334.1"/>
    <property type="molecule type" value="Genomic_DNA"/>
</dbReference>
<dbReference type="Proteomes" id="UP000314294">
    <property type="component" value="Unassembled WGS sequence"/>
</dbReference>
<feature type="region of interest" description="Disordered" evidence="1">
    <location>
        <begin position="324"/>
        <end position="394"/>
    </location>
</feature>
<reference evidence="2 3" key="1">
    <citation type="submission" date="2019-03" db="EMBL/GenBank/DDBJ databases">
        <title>First draft genome of Liparis tanakae, snailfish: a comprehensive survey of snailfish specific genes.</title>
        <authorList>
            <person name="Kim W."/>
            <person name="Song I."/>
            <person name="Jeong J.-H."/>
            <person name="Kim D."/>
            <person name="Kim S."/>
            <person name="Ryu S."/>
            <person name="Song J.Y."/>
            <person name="Lee S.K."/>
        </authorList>
    </citation>
    <scope>NUCLEOTIDE SEQUENCE [LARGE SCALE GENOMIC DNA]</scope>
    <source>
        <tissue evidence="2">Muscle</tissue>
    </source>
</reference>
<accession>A0A4Z2HBR9</accession>